<organism evidence="1 2">
    <name type="scientific">Hypocrea jecorina (strain ATCC 56765 / BCRC 32924 / NRRL 11460 / Rut C-30)</name>
    <name type="common">Trichoderma reesei</name>
    <dbReference type="NCBI Taxonomy" id="1344414"/>
    <lineage>
        <taxon>Eukaryota</taxon>
        <taxon>Fungi</taxon>
        <taxon>Dikarya</taxon>
        <taxon>Ascomycota</taxon>
        <taxon>Pezizomycotina</taxon>
        <taxon>Sordariomycetes</taxon>
        <taxon>Hypocreomycetidae</taxon>
        <taxon>Hypocreales</taxon>
        <taxon>Hypocreaceae</taxon>
        <taxon>Trichoderma</taxon>
    </lineage>
</organism>
<evidence type="ECO:0000313" key="2">
    <source>
        <dbReference type="Proteomes" id="UP000024376"/>
    </source>
</evidence>
<name>A0A024SGN4_HYPJR</name>
<dbReference type="Proteomes" id="UP000024376">
    <property type="component" value="Unassembled WGS sequence"/>
</dbReference>
<sequence>MKTSWAETYPSHGAFISVVHPGGLLPGQRVKQRLQTRGMCQRVSPHEQPTYQSILQVNAKAPGSLRSIRSAVKIGHSHGTNQDQVALKSLRSPLVLYMALKIEAIIKAADVKKPNCAISSMLPIMGSKATSPQIT</sequence>
<proteinExistence type="predicted"/>
<dbReference type="KEGG" id="trr:M419DRAFT_117933"/>
<evidence type="ECO:0000313" key="1">
    <source>
        <dbReference type="EMBL" id="ETS04448.1"/>
    </source>
</evidence>
<dbReference type="HOGENOM" id="CLU_1887236_0_0_1"/>
<protein>
    <submittedName>
        <fullName evidence="1">Uncharacterized protein</fullName>
    </submittedName>
</protein>
<dbReference type="AlphaFoldDB" id="A0A024SGN4"/>
<dbReference type="EMBL" id="KI911141">
    <property type="protein sequence ID" value="ETS04448.1"/>
    <property type="molecule type" value="Genomic_DNA"/>
</dbReference>
<gene>
    <name evidence="1" type="ORF">M419DRAFT_117933</name>
</gene>
<reference evidence="2" key="1">
    <citation type="journal article" date="2013" name="Ind. Biotechnol.">
        <title>Comparative genomics analysis of Trichoderma reesei strains.</title>
        <authorList>
            <person name="Koike H."/>
            <person name="Aerts A."/>
            <person name="LaButti K."/>
            <person name="Grigoriev I.V."/>
            <person name="Baker S.E."/>
        </authorList>
    </citation>
    <scope>NUCLEOTIDE SEQUENCE [LARGE SCALE GENOMIC DNA]</scope>
    <source>
        <strain evidence="2">ATCC 56765 / BCRC 32924 / NRRL 11460 / Rut C-30</strain>
    </source>
</reference>
<accession>A0A024SGN4</accession>